<dbReference type="PANTHER" id="PTHR43179:SF12">
    <property type="entry name" value="GALACTOFURANOSYLTRANSFERASE GLFT2"/>
    <property type="match status" value="1"/>
</dbReference>
<keyword evidence="6" id="KW-1185">Reference proteome</keyword>
<dbReference type="Pfam" id="PF00535">
    <property type="entry name" value="Glycos_transf_2"/>
    <property type="match status" value="1"/>
</dbReference>
<evidence type="ECO:0000256" key="2">
    <source>
        <dbReference type="ARBA" id="ARBA00022676"/>
    </source>
</evidence>
<keyword evidence="2" id="KW-0328">Glycosyltransferase</keyword>
<evidence type="ECO:0000259" key="4">
    <source>
        <dbReference type="Pfam" id="PF00535"/>
    </source>
</evidence>
<evidence type="ECO:0000313" key="5">
    <source>
        <dbReference type="EMBL" id="NML24197.1"/>
    </source>
</evidence>
<dbReference type="InterPro" id="IPR001173">
    <property type="entry name" value="Glyco_trans_2-like"/>
</dbReference>
<evidence type="ECO:0000313" key="6">
    <source>
        <dbReference type="Proteomes" id="UP000580043"/>
    </source>
</evidence>
<keyword evidence="3 5" id="KW-0808">Transferase</keyword>
<dbReference type="Gene3D" id="3.90.550.10">
    <property type="entry name" value="Spore Coat Polysaccharide Biosynthesis Protein SpsA, Chain A"/>
    <property type="match status" value="1"/>
</dbReference>
<dbReference type="SUPFAM" id="SSF53448">
    <property type="entry name" value="Nucleotide-diphospho-sugar transferases"/>
    <property type="match status" value="1"/>
</dbReference>
<dbReference type="CDD" id="cd04186">
    <property type="entry name" value="GT_2_like_c"/>
    <property type="match status" value="1"/>
</dbReference>
<gene>
    <name evidence="5" type="ORF">HHL15_00425</name>
</gene>
<proteinExistence type="inferred from homology"/>
<evidence type="ECO:0000256" key="1">
    <source>
        <dbReference type="ARBA" id="ARBA00006739"/>
    </source>
</evidence>
<evidence type="ECO:0000256" key="3">
    <source>
        <dbReference type="ARBA" id="ARBA00022679"/>
    </source>
</evidence>
<comment type="similarity">
    <text evidence="1">Belongs to the glycosyltransferase 2 family.</text>
</comment>
<organism evidence="5 6">
    <name type="scientific">Zoogloea dura</name>
    <dbReference type="NCBI Taxonomy" id="2728840"/>
    <lineage>
        <taxon>Bacteria</taxon>
        <taxon>Pseudomonadati</taxon>
        <taxon>Pseudomonadota</taxon>
        <taxon>Betaproteobacteria</taxon>
        <taxon>Rhodocyclales</taxon>
        <taxon>Zoogloeaceae</taxon>
        <taxon>Zoogloea</taxon>
    </lineage>
</organism>
<dbReference type="InterPro" id="IPR029044">
    <property type="entry name" value="Nucleotide-diphossugar_trans"/>
</dbReference>
<comment type="caution">
    <text evidence="5">The sequence shown here is derived from an EMBL/GenBank/DDBJ whole genome shotgun (WGS) entry which is preliminary data.</text>
</comment>
<dbReference type="AlphaFoldDB" id="A0A848FW80"/>
<accession>A0A848FW80</accession>
<dbReference type="EMBL" id="JABBGA010000001">
    <property type="protein sequence ID" value="NML24197.1"/>
    <property type="molecule type" value="Genomic_DNA"/>
</dbReference>
<sequence length="326" mass="36472">MLISILNWNGLDTTRACLASLRGLDYAGACIVVTDNASREDEVSVLRGEFPEFEFASNKANLGFAGGHNTAIRMALERGFDYVWILNNDCTVGKDDLAGLVAVAESDPKVGLVSPLIELPPLDGGGARYQFCGAWHDWQELRSVRPMNVEEVRAREAAGHDDMWLTGTALLARCSMLKEMGGFDERYFAYYEDDELSARAVRHGYRCRMAFSVSVMHHSFPNSYDRPPHYFYFCSRNALLFWAENTPAEHRSRLRRKIAAQILVEARNLHDSGRIRQARACVAGVLHYLGGRFGPPGVDFDRCGYLDPIARFFPYRLGAMLGASLS</sequence>
<dbReference type="PANTHER" id="PTHR43179">
    <property type="entry name" value="RHAMNOSYLTRANSFERASE WBBL"/>
    <property type="match status" value="1"/>
</dbReference>
<protein>
    <submittedName>
        <fullName evidence="5">Glycosyltransferase family 2 protein</fullName>
    </submittedName>
</protein>
<name>A0A848FW80_9RHOO</name>
<dbReference type="Proteomes" id="UP000580043">
    <property type="component" value="Unassembled WGS sequence"/>
</dbReference>
<reference evidence="5 6" key="1">
    <citation type="submission" date="2020-04" db="EMBL/GenBank/DDBJ databases">
        <title>Zoogloea sp. G-4-1-14 isolated from soil.</title>
        <authorList>
            <person name="Dahal R.H."/>
        </authorList>
    </citation>
    <scope>NUCLEOTIDE SEQUENCE [LARGE SCALE GENOMIC DNA]</scope>
    <source>
        <strain evidence="5 6">G-4-1-14</strain>
    </source>
</reference>
<dbReference type="GO" id="GO:0016757">
    <property type="term" value="F:glycosyltransferase activity"/>
    <property type="evidence" value="ECO:0007669"/>
    <property type="project" value="UniProtKB-KW"/>
</dbReference>
<dbReference type="RefSeq" id="WP_169143847.1">
    <property type="nucleotide sequence ID" value="NZ_JABBGA010000001.1"/>
</dbReference>
<feature type="domain" description="Glycosyltransferase 2-like" evidence="4">
    <location>
        <begin position="7"/>
        <end position="112"/>
    </location>
</feature>